<dbReference type="AlphaFoldDB" id="A0A916J8R5"/>
<name>A0A916J8R5_9BACT</name>
<reference evidence="1" key="1">
    <citation type="submission" date="2021-04" db="EMBL/GenBank/DDBJ databases">
        <authorList>
            <person name="Rodrigo-Torres L."/>
            <person name="Arahal R. D."/>
            <person name="Lucena T."/>
        </authorList>
    </citation>
    <scope>NUCLEOTIDE SEQUENCE</scope>
    <source>
        <strain evidence="1">CECT 9275</strain>
    </source>
</reference>
<comment type="caution">
    <text evidence="1">The sequence shown here is derived from an EMBL/GenBank/DDBJ whole genome shotgun (WGS) entry which is preliminary data.</text>
</comment>
<protein>
    <submittedName>
        <fullName evidence="1">Uncharacterized protein</fullName>
    </submittedName>
</protein>
<accession>A0A916J8R5</accession>
<dbReference type="InterPro" id="IPR008979">
    <property type="entry name" value="Galactose-bd-like_sf"/>
</dbReference>
<dbReference type="RefSeq" id="WP_215236912.1">
    <property type="nucleotide sequence ID" value="NZ_CAJRAF010000001.1"/>
</dbReference>
<evidence type="ECO:0000313" key="2">
    <source>
        <dbReference type="Proteomes" id="UP000680038"/>
    </source>
</evidence>
<evidence type="ECO:0000313" key="1">
    <source>
        <dbReference type="EMBL" id="CAG4988506.1"/>
    </source>
</evidence>
<dbReference type="Gene3D" id="2.60.120.260">
    <property type="entry name" value="Galactose-binding domain-like"/>
    <property type="match status" value="1"/>
</dbReference>
<proteinExistence type="predicted"/>
<organism evidence="1 2">
    <name type="scientific">Dyadobacter helix</name>
    <dbReference type="NCBI Taxonomy" id="2822344"/>
    <lineage>
        <taxon>Bacteria</taxon>
        <taxon>Pseudomonadati</taxon>
        <taxon>Bacteroidota</taxon>
        <taxon>Cytophagia</taxon>
        <taxon>Cytophagales</taxon>
        <taxon>Spirosomataceae</taxon>
        <taxon>Dyadobacter</taxon>
    </lineage>
</organism>
<keyword evidence="2" id="KW-1185">Reference proteome</keyword>
<dbReference type="Proteomes" id="UP000680038">
    <property type="component" value="Unassembled WGS sequence"/>
</dbReference>
<dbReference type="EMBL" id="CAJRAF010000001">
    <property type="protein sequence ID" value="CAG4988506.1"/>
    <property type="molecule type" value="Genomic_DNA"/>
</dbReference>
<gene>
    <name evidence="1" type="ORF">DYBT9275_00096</name>
</gene>
<sequence length="1032" mass="113441">MSTRIIYHKKSILLILGIFLSSISQSSAIRKLDGKLDLDPVIFKIEASKLQVVLNEEFEIKITATRRPNWDFRLGNSTLTSEFYIKVTFPEGFIQTGGNYSDYISDGFQHGKSHVVFKIKGKFTTTIQDPTFILLRGTKQSIETGRYLLYKGQIKVRLISKTEGIKISQSKLAISSFTGCTPNKVRLIFRLPGECCMERLIGAKIQGSNNGTDWSDLYTFDKNGTGTLQEFTSPNFTSYTSLRFVASNSGWGEIAELEFYNGSTRLVGTPFGQGNYILAFDGASGTKWEGTSAGSSNIIGLNITGCGDLICVPPATPTISISNGTTVCSATNQQVTLSASGTNGTVRWFRSGTQVGTGPTLVTSDPGTYTATCESSNACVSEASNALTVSQTGGCSVTPGTLLGTYTQTVGDRTYTYNRTPEFEIQFGLSNLSDITPNLDQSGAIHKLNGSNVFYAIGNYPLENSTGTPQMFQNIYLQDGIYTIAQYVCQANKVPDFNTFKTHFEGWNGQGVNADNCRYSKIFLSIKSSSPQGNTTVPSWLVVTRQLTWPKNATTKNWRDYKKFHAIGGANRNANKGVYHTGGVNTYFSGTTIEPNSWRTDRLAPNAVDNGNPYATPPTDSELYSLGQSAAILHGNNINAIYSEEYEENTQGHGGDINFRSVNQNKGFYDQIRQATGETDAQKMGAFGGYGGDDYGDYNVFGSGLDKPYNRFVESLTNHLYDHYHPASDTWFGTANYYASGAINYRNLNHKLYYYNKIYQTPYNLIYLNERIKLGTKSYQGQDRERNIVLFTSPLTESFVADFTSGIARRNNIEIADTGELIPFPNGEMISKSNSQPPAPWDQMFTDCLWATIINGGVLNWDAGSVYGGNAAKFHFWGDGLAALWKPTGSTNFSQYSSNQNGAPVNDSEGLSHRLSSTPIDAQLAAMEVAWSIRDKIQTIKHIAYTSTRGNFIPIPGSSGLLLNGFGPINNNQFNIYNIYNQKKGIALETSGSAGGLIIYYNGFLSPHLYEDVTVKNHTFRAYGRSTVIIND</sequence>
<dbReference type="SUPFAM" id="SSF49785">
    <property type="entry name" value="Galactose-binding domain-like"/>
    <property type="match status" value="1"/>
</dbReference>